<protein>
    <recommendedName>
        <fullName evidence="5">Extracellular membrane protein CFEM domain-containing protein</fullName>
    </recommendedName>
</protein>
<evidence type="ECO:0000256" key="1">
    <source>
        <dbReference type="SAM" id="Phobius"/>
    </source>
</evidence>
<evidence type="ECO:0000313" key="4">
    <source>
        <dbReference type="Proteomes" id="UP000799291"/>
    </source>
</evidence>
<keyword evidence="1" id="KW-0472">Membrane</keyword>
<reference evidence="3" key="1">
    <citation type="journal article" date="2020" name="Stud. Mycol.">
        <title>101 Dothideomycetes genomes: a test case for predicting lifestyles and emergence of pathogens.</title>
        <authorList>
            <person name="Haridas S."/>
            <person name="Albert R."/>
            <person name="Binder M."/>
            <person name="Bloem J."/>
            <person name="Labutti K."/>
            <person name="Salamov A."/>
            <person name="Andreopoulos B."/>
            <person name="Baker S."/>
            <person name="Barry K."/>
            <person name="Bills G."/>
            <person name="Bluhm B."/>
            <person name="Cannon C."/>
            <person name="Castanera R."/>
            <person name="Culley D."/>
            <person name="Daum C."/>
            <person name="Ezra D."/>
            <person name="Gonzalez J."/>
            <person name="Henrissat B."/>
            <person name="Kuo A."/>
            <person name="Liang C."/>
            <person name="Lipzen A."/>
            <person name="Lutzoni F."/>
            <person name="Magnuson J."/>
            <person name="Mondo S."/>
            <person name="Nolan M."/>
            <person name="Ohm R."/>
            <person name="Pangilinan J."/>
            <person name="Park H.-J."/>
            <person name="Ramirez L."/>
            <person name="Alfaro M."/>
            <person name="Sun H."/>
            <person name="Tritt A."/>
            <person name="Yoshinaga Y."/>
            <person name="Zwiers L.-H."/>
            <person name="Turgeon B."/>
            <person name="Goodwin S."/>
            <person name="Spatafora J."/>
            <person name="Crous P."/>
            <person name="Grigoriev I."/>
        </authorList>
    </citation>
    <scope>NUCLEOTIDE SEQUENCE</scope>
    <source>
        <strain evidence="3">CBS 122367</strain>
    </source>
</reference>
<dbReference type="OrthoDB" id="3793150at2759"/>
<proteinExistence type="predicted"/>
<keyword evidence="1" id="KW-1133">Transmembrane helix</keyword>
<feature type="signal peptide" evidence="2">
    <location>
        <begin position="1"/>
        <end position="19"/>
    </location>
</feature>
<dbReference type="EMBL" id="MU005599">
    <property type="protein sequence ID" value="KAF2679963.1"/>
    <property type="molecule type" value="Genomic_DNA"/>
</dbReference>
<evidence type="ECO:0008006" key="5">
    <source>
        <dbReference type="Google" id="ProtNLM"/>
    </source>
</evidence>
<feature type="chain" id="PRO_5026322827" description="Extracellular membrane protein CFEM domain-containing protein" evidence="2">
    <location>
        <begin position="20"/>
        <end position="186"/>
    </location>
</feature>
<name>A0A6G1IPQ4_9PLEO</name>
<sequence>MVHLSSVFLPLLHVSITLCEQIVSASIESYSGYLQQKQCVKDCIWKGSWYDDTKPLMPGIGCSNPLINDCLCRSDQAPPASKFLTTCVHSSCGTTATVDLSRAVSVYDAYCIEAGYTNDGHVQVAQTTPANSNPQAPTVTQATVVTETAKSSNAGSHSLTTSGEFRAFIARLVVMTGAVMYFMYLR</sequence>
<keyword evidence="1" id="KW-0812">Transmembrane</keyword>
<accession>A0A6G1IPQ4</accession>
<evidence type="ECO:0000313" key="3">
    <source>
        <dbReference type="EMBL" id="KAF2679963.1"/>
    </source>
</evidence>
<evidence type="ECO:0000256" key="2">
    <source>
        <dbReference type="SAM" id="SignalP"/>
    </source>
</evidence>
<keyword evidence="2" id="KW-0732">Signal</keyword>
<keyword evidence="4" id="KW-1185">Reference proteome</keyword>
<dbReference type="AlphaFoldDB" id="A0A6G1IPQ4"/>
<gene>
    <name evidence="3" type="ORF">K458DRAFT_421804</name>
</gene>
<feature type="transmembrane region" description="Helical" evidence="1">
    <location>
        <begin position="168"/>
        <end position="185"/>
    </location>
</feature>
<organism evidence="3 4">
    <name type="scientific">Lentithecium fluviatile CBS 122367</name>
    <dbReference type="NCBI Taxonomy" id="1168545"/>
    <lineage>
        <taxon>Eukaryota</taxon>
        <taxon>Fungi</taxon>
        <taxon>Dikarya</taxon>
        <taxon>Ascomycota</taxon>
        <taxon>Pezizomycotina</taxon>
        <taxon>Dothideomycetes</taxon>
        <taxon>Pleosporomycetidae</taxon>
        <taxon>Pleosporales</taxon>
        <taxon>Massarineae</taxon>
        <taxon>Lentitheciaceae</taxon>
        <taxon>Lentithecium</taxon>
    </lineage>
</organism>
<dbReference type="Proteomes" id="UP000799291">
    <property type="component" value="Unassembled WGS sequence"/>
</dbReference>